<keyword evidence="2" id="KW-1185">Reference proteome</keyword>
<reference evidence="1" key="1">
    <citation type="submission" date="2021-01" db="EMBL/GenBank/DDBJ databases">
        <authorList>
            <consortium name="Genoscope - CEA"/>
            <person name="William W."/>
        </authorList>
    </citation>
    <scope>NUCLEOTIDE SEQUENCE</scope>
</reference>
<sequence>MLRDVFQKPLLMLLRLSKALIIMTVNLNNILTTDSRLKNNVYLNLYHMNIIVQNFSYVVGQTFNKFIHPMMMNSQFNLQDDCQFLTSPINSTKFLRILIIYKISSINQSIITTYSNTFPAKSEVFDIISDIKLWHYILIKKLQNSIWFQLFLQMLQQRRIEIKFLQYDRMQFKLSYGNLLQSYSNYLAISFLIQGRETSSLRLNLMHKVSQLLGSNFLIVQILMNNLQVANQL</sequence>
<comment type="caution">
    <text evidence="1">The sequence shown here is derived from an EMBL/GenBank/DDBJ whole genome shotgun (WGS) entry which is preliminary data.</text>
</comment>
<name>A0A8S1TYN6_PAROT</name>
<dbReference type="AlphaFoldDB" id="A0A8S1TYN6"/>
<protein>
    <submittedName>
        <fullName evidence="1">Uncharacterized protein</fullName>
    </submittedName>
</protein>
<dbReference type="Proteomes" id="UP000683925">
    <property type="component" value="Unassembled WGS sequence"/>
</dbReference>
<gene>
    <name evidence="1" type="ORF">POCTA_138.1.T0340259</name>
</gene>
<organism evidence="1 2">
    <name type="scientific">Paramecium octaurelia</name>
    <dbReference type="NCBI Taxonomy" id="43137"/>
    <lineage>
        <taxon>Eukaryota</taxon>
        <taxon>Sar</taxon>
        <taxon>Alveolata</taxon>
        <taxon>Ciliophora</taxon>
        <taxon>Intramacronucleata</taxon>
        <taxon>Oligohymenophorea</taxon>
        <taxon>Peniculida</taxon>
        <taxon>Parameciidae</taxon>
        <taxon>Paramecium</taxon>
    </lineage>
</organism>
<evidence type="ECO:0000313" key="2">
    <source>
        <dbReference type="Proteomes" id="UP000683925"/>
    </source>
</evidence>
<proteinExistence type="predicted"/>
<accession>A0A8S1TYN6</accession>
<evidence type="ECO:0000313" key="1">
    <source>
        <dbReference type="EMBL" id="CAD8157975.1"/>
    </source>
</evidence>
<dbReference type="EMBL" id="CAJJDP010000034">
    <property type="protein sequence ID" value="CAD8157975.1"/>
    <property type="molecule type" value="Genomic_DNA"/>
</dbReference>